<dbReference type="InterPro" id="IPR009057">
    <property type="entry name" value="Homeodomain-like_sf"/>
</dbReference>
<dbReference type="InterPro" id="IPR050109">
    <property type="entry name" value="HTH-type_TetR-like_transc_reg"/>
</dbReference>
<dbReference type="RefSeq" id="WP_280759983.1">
    <property type="nucleotide sequence ID" value="NZ_JARXVC010000004.1"/>
</dbReference>
<evidence type="ECO:0000256" key="2">
    <source>
        <dbReference type="ARBA" id="ARBA00023125"/>
    </source>
</evidence>
<evidence type="ECO:0000256" key="4">
    <source>
        <dbReference type="PROSITE-ProRule" id="PRU00335"/>
    </source>
</evidence>
<name>A0ABT6M8J8_9NOCA</name>
<proteinExistence type="predicted"/>
<evidence type="ECO:0000256" key="3">
    <source>
        <dbReference type="ARBA" id="ARBA00023163"/>
    </source>
</evidence>
<evidence type="ECO:0000313" key="6">
    <source>
        <dbReference type="EMBL" id="MDH6280635.1"/>
    </source>
</evidence>
<evidence type="ECO:0000313" key="7">
    <source>
        <dbReference type="Proteomes" id="UP001160334"/>
    </source>
</evidence>
<accession>A0ABT6M8J8</accession>
<dbReference type="Gene3D" id="1.10.357.10">
    <property type="entry name" value="Tetracycline Repressor, domain 2"/>
    <property type="match status" value="1"/>
</dbReference>
<dbReference type="PRINTS" id="PR00455">
    <property type="entry name" value="HTHTETR"/>
</dbReference>
<keyword evidence="7" id="KW-1185">Reference proteome</keyword>
<dbReference type="SUPFAM" id="SSF46689">
    <property type="entry name" value="Homeodomain-like"/>
    <property type="match status" value="1"/>
</dbReference>
<dbReference type="PANTHER" id="PTHR30055:SF234">
    <property type="entry name" value="HTH-TYPE TRANSCRIPTIONAL REGULATOR BETI"/>
    <property type="match status" value="1"/>
</dbReference>
<dbReference type="Pfam" id="PF00440">
    <property type="entry name" value="TetR_N"/>
    <property type="match status" value="1"/>
</dbReference>
<evidence type="ECO:0000259" key="5">
    <source>
        <dbReference type="PROSITE" id="PS50977"/>
    </source>
</evidence>
<comment type="caution">
    <text evidence="6">The sequence shown here is derived from an EMBL/GenBank/DDBJ whole genome shotgun (WGS) entry which is preliminary data.</text>
</comment>
<dbReference type="PROSITE" id="PS50977">
    <property type="entry name" value="HTH_TETR_2"/>
    <property type="match status" value="1"/>
</dbReference>
<dbReference type="InterPro" id="IPR001647">
    <property type="entry name" value="HTH_TetR"/>
</dbReference>
<protein>
    <submittedName>
        <fullName evidence="6">AcrR family transcriptional regulator</fullName>
    </submittedName>
</protein>
<feature type="DNA-binding region" description="H-T-H motif" evidence="4">
    <location>
        <begin position="39"/>
        <end position="58"/>
    </location>
</feature>
<keyword evidence="3" id="KW-0804">Transcription</keyword>
<reference evidence="6 7" key="1">
    <citation type="submission" date="2023-04" db="EMBL/GenBank/DDBJ databases">
        <title>Forest soil microbial communities from Buena Vista Peninsula, Colon Province, Panama.</title>
        <authorList>
            <person name="Bouskill N."/>
        </authorList>
    </citation>
    <scope>NUCLEOTIDE SEQUENCE [LARGE SCALE GENOMIC DNA]</scope>
    <source>
        <strain evidence="6 7">CFH S0262</strain>
    </source>
</reference>
<dbReference type="PANTHER" id="PTHR30055">
    <property type="entry name" value="HTH-TYPE TRANSCRIPTIONAL REGULATOR RUTR"/>
    <property type="match status" value="1"/>
</dbReference>
<keyword evidence="2 4" id="KW-0238">DNA-binding</keyword>
<dbReference type="Proteomes" id="UP001160334">
    <property type="component" value="Unassembled WGS sequence"/>
</dbReference>
<organism evidence="6 7">
    <name type="scientific">Prescottella agglutinans</name>
    <dbReference type="NCBI Taxonomy" id="1644129"/>
    <lineage>
        <taxon>Bacteria</taxon>
        <taxon>Bacillati</taxon>
        <taxon>Actinomycetota</taxon>
        <taxon>Actinomycetes</taxon>
        <taxon>Mycobacteriales</taxon>
        <taxon>Nocardiaceae</taxon>
        <taxon>Prescottella</taxon>
    </lineage>
</organism>
<sequence length="184" mass="19154">MAGGADDWLAGGSRRAVAVERITAAATELFLDRGFDRVSAVDVAERAGCSRATLYRYVGGKPALVAAVVSAAAAGVADRVRRAVDGLDGADRVVEAILTSVAAVRADPTLSHWFAHTRSGGADEYLAASPDLTRLATTLTGIAADDRAGQWIVRVVLALLAWPASDTEAERNMVRSYVAPAFAA</sequence>
<dbReference type="EMBL" id="JARXVC010000004">
    <property type="protein sequence ID" value="MDH6280635.1"/>
    <property type="molecule type" value="Genomic_DNA"/>
</dbReference>
<keyword evidence="1" id="KW-0805">Transcription regulation</keyword>
<gene>
    <name evidence="6" type="ORF">M2280_001848</name>
</gene>
<evidence type="ECO:0000256" key="1">
    <source>
        <dbReference type="ARBA" id="ARBA00023015"/>
    </source>
</evidence>
<feature type="domain" description="HTH tetR-type" evidence="5">
    <location>
        <begin position="16"/>
        <end position="76"/>
    </location>
</feature>